<dbReference type="PROSITE" id="PS51704">
    <property type="entry name" value="GP_PDE"/>
    <property type="match status" value="1"/>
</dbReference>
<organism evidence="2 3">
    <name type="scientific">Spongiibacter nanhainus</name>
    <dbReference type="NCBI Taxonomy" id="2794344"/>
    <lineage>
        <taxon>Bacteria</taxon>
        <taxon>Pseudomonadati</taxon>
        <taxon>Pseudomonadota</taxon>
        <taxon>Gammaproteobacteria</taxon>
        <taxon>Cellvibrionales</taxon>
        <taxon>Spongiibacteraceae</taxon>
        <taxon>Spongiibacter</taxon>
    </lineage>
</organism>
<dbReference type="PANTHER" id="PTHR46211">
    <property type="entry name" value="GLYCEROPHOSPHORYL DIESTER PHOSPHODIESTERASE"/>
    <property type="match status" value="1"/>
</dbReference>
<dbReference type="Gene3D" id="3.20.20.190">
    <property type="entry name" value="Phosphatidylinositol (PI) phosphodiesterase"/>
    <property type="match status" value="1"/>
</dbReference>
<dbReference type="InterPro" id="IPR030395">
    <property type="entry name" value="GP_PDE_dom"/>
</dbReference>
<dbReference type="Proteomes" id="UP000596063">
    <property type="component" value="Chromosome"/>
</dbReference>
<reference evidence="2 3" key="1">
    <citation type="submission" date="2020-12" db="EMBL/GenBank/DDBJ databases">
        <authorList>
            <person name="Shan Y."/>
        </authorList>
    </citation>
    <scope>NUCLEOTIDE SEQUENCE [LARGE SCALE GENOMIC DNA]</scope>
    <source>
        <strain evidence="3">csc3.9</strain>
    </source>
</reference>
<evidence type="ECO:0000313" key="3">
    <source>
        <dbReference type="Proteomes" id="UP000596063"/>
    </source>
</evidence>
<gene>
    <name evidence="2" type="ORF">I6N98_01255</name>
</gene>
<dbReference type="PANTHER" id="PTHR46211:SF14">
    <property type="entry name" value="GLYCEROPHOSPHODIESTER PHOSPHODIESTERASE"/>
    <property type="match status" value="1"/>
</dbReference>
<dbReference type="GO" id="GO:0006629">
    <property type="term" value="P:lipid metabolic process"/>
    <property type="evidence" value="ECO:0007669"/>
    <property type="project" value="InterPro"/>
</dbReference>
<dbReference type="EMBL" id="CP066167">
    <property type="protein sequence ID" value="QQD18532.1"/>
    <property type="molecule type" value="Genomic_DNA"/>
</dbReference>
<proteinExistence type="predicted"/>
<dbReference type="RefSeq" id="WP_198570023.1">
    <property type="nucleotide sequence ID" value="NZ_CP066167.1"/>
</dbReference>
<dbReference type="SUPFAM" id="SSF51695">
    <property type="entry name" value="PLC-like phosphodiesterases"/>
    <property type="match status" value="1"/>
</dbReference>
<name>A0A7T4UQJ2_9GAMM</name>
<feature type="domain" description="GP-PDE" evidence="1">
    <location>
        <begin position="4"/>
        <end position="244"/>
    </location>
</feature>
<accession>A0A7T4UQJ2</accession>
<dbReference type="AlphaFoldDB" id="A0A7T4UQJ2"/>
<dbReference type="Pfam" id="PF03009">
    <property type="entry name" value="GDPD"/>
    <property type="match status" value="1"/>
</dbReference>
<dbReference type="GO" id="GO:0008081">
    <property type="term" value="F:phosphoric diester hydrolase activity"/>
    <property type="evidence" value="ECO:0007669"/>
    <property type="project" value="InterPro"/>
</dbReference>
<dbReference type="KEGG" id="snan:I6N98_01255"/>
<protein>
    <recommendedName>
        <fullName evidence="1">GP-PDE domain-containing protein</fullName>
    </recommendedName>
</protein>
<keyword evidence="3" id="KW-1185">Reference proteome</keyword>
<evidence type="ECO:0000313" key="2">
    <source>
        <dbReference type="EMBL" id="QQD18532.1"/>
    </source>
</evidence>
<sequence length="247" mass="27758">MHAEHFVAHRGWRHRYPENTLLAFREAIAAGAVNLELDVQLSADGVAFAFHDPGLERLCQQEGMIWDYSASELKTFTAFEPSRFGSRFATSDGVGVCPLREVATLLTEHPQANCFVELKAESLSQFDATTVYNAVATALSGVESRCVLISFELEALLYAKRQGWQRHAPVFDQWPDWQLASLWQLQPEVVFCDRTIVPGDIDLRTLPWPALIYEVSTATDARYWFERGAAAVETFQIGEVLEEFGLA</sequence>
<dbReference type="InterPro" id="IPR017946">
    <property type="entry name" value="PLC-like_Pdiesterase_TIM-brl"/>
</dbReference>
<evidence type="ECO:0000259" key="1">
    <source>
        <dbReference type="PROSITE" id="PS51704"/>
    </source>
</evidence>